<evidence type="ECO:0000256" key="5">
    <source>
        <dbReference type="SAM" id="MobiDB-lite"/>
    </source>
</evidence>
<keyword evidence="3" id="KW-0539">Nucleus</keyword>
<reference evidence="7 8" key="1">
    <citation type="submission" date="2019-03" db="EMBL/GenBank/DDBJ databases">
        <title>Rhodosporidium diobovatum UCD-FST 08-225 genome sequencing, assembly, and annotation.</title>
        <authorList>
            <person name="Fakankun I.U."/>
            <person name="Fristensky B."/>
            <person name="Levin D.B."/>
        </authorList>
    </citation>
    <scope>NUCLEOTIDE SEQUENCE [LARGE SCALE GENOMIC DNA]</scope>
    <source>
        <strain evidence="7 8">UCD-FST 08-225</strain>
    </source>
</reference>
<keyword evidence="8" id="KW-1185">Reference proteome</keyword>
<dbReference type="Proteomes" id="UP000311382">
    <property type="component" value="Unassembled WGS sequence"/>
</dbReference>
<dbReference type="Pfam" id="PF25785">
    <property type="entry name" value="TPR"/>
    <property type="match status" value="1"/>
</dbReference>
<evidence type="ECO:0000313" key="7">
    <source>
        <dbReference type="EMBL" id="TNY17323.1"/>
    </source>
</evidence>
<protein>
    <recommendedName>
        <fullName evidence="6">NUA/TPR/MLP1-2-like domain-containing protein</fullName>
    </recommendedName>
</protein>
<dbReference type="STRING" id="5288.A0A5C5FKF6"/>
<evidence type="ECO:0000256" key="2">
    <source>
        <dbReference type="ARBA" id="ARBA00023054"/>
    </source>
</evidence>
<proteinExistence type="predicted"/>
<dbReference type="PANTHER" id="PTHR18898:SF2">
    <property type="entry name" value="NUCLEOPROTEIN TPR"/>
    <property type="match status" value="1"/>
</dbReference>
<accession>A0A5C5FKF6</accession>
<feature type="domain" description="NUA/TPR/MLP1-2-like" evidence="6">
    <location>
        <begin position="452"/>
        <end position="559"/>
    </location>
</feature>
<dbReference type="GO" id="GO:0005643">
    <property type="term" value="C:nuclear pore"/>
    <property type="evidence" value="ECO:0007669"/>
    <property type="project" value="TreeGrafter"/>
</dbReference>
<name>A0A5C5FKF6_9BASI</name>
<organism evidence="7 8">
    <name type="scientific">Rhodotorula diobovata</name>
    <dbReference type="NCBI Taxonomy" id="5288"/>
    <lineage>
        <taxon>Eukaryota</taxon>
        <taxon>Fungi</taxon>
        <taxon>Dikarya</taxon>
        <taxon>Basidiomycota</taxon>
        <taxon>Pucciniomycotina</taxon>
        <taxon>Microbotryomycetes</taxon>
        <taxon>Sporidiobolales</taxon>
        <taxon>Sporidiobolaceae</taxon>
        <taxon>Rhodotorula</taxon>
    </lineage>
</organism>
<comment type="caution">
    <text evidence="7">The sequence shown here is derived from an EMBL/GenBank/DDBJ whole genome shotgun (WGS) entry which is preliminary data.</text>
</comment>
<dbReference type="OrthoDB" id="343070at2759"/>
<feature type="compositionally biased region" description="Low complexity" evidence="5">
    <location>
        <begin position="49"/>
        <end position="60"/>
    </location>
</feature>
<dbReference type="EMBL" id="SOZI01000215">
    <property type="protein sequence ID" value="TNY17323.1"/>
    <property type="molecule type" value="Genomic_DNA"/>
</dbReference>
<evidence type="ECO:0000259" key="6">
    <source>
        <dbReference type="Pfam" id="PF25785"/>
    </source>
</evidence>
<feature type="compositionally biased region" description="Low complexity" evidence="5">
    <location>
        <begin position="342"/>
        <end position="356"/>
    </location>
</feature>
<dbReference type="Gene3D" id="1.20.1170.10">
    <property type="match status" value="1"/>
</dbReference>
<evidence type="ECO:0000256" key="4">
    <source>
        <dbReference type="SAM" id="Coils"/>
    </source>
</evidence>
<feature type="compositionally biased region" description="Basic and acidic residues" evidence="5">
    <location>
        <begin position="61"/>
        <end position="94"/>
    </location>
</feature>
<dbReference type="InterPro" id="IPR057974">
    <property type="entry name" value="NUA/TPR/MLP1-2-like_dom"/>
</dbReference>
<sequence>MSDPTLADAAPVQAQLEALRAEHTRAQLEADQSLHDLASRLSATEADLASAREAAQNAERAAQEQRARADEAERRVSEVGEQRKGDDQGREEAARRIEEVEREKRDLLAVIDREQADKRSLEESLNSLRASYSSLQTAHSELEGKLAETASTSRTSLLRIQTLQSTVDSLEADKTFLTDGLERSRQESSAYRREKHAELVALRSQLDTVSIDARSAQSSLEQLRAAHEQLKARHAVTLAELASAREEHGASQAAFSAEMSSMQRLVDLMEKREEERKKRVDDVERALEEERAALQEREAELQDQLLQERERADALEERVQDLREAIEHDNRHNANGGFAHDGSPSARSAASGSPAFALDPSAQRAARGQKGGKSLAQFQTEYIRMEEELAAERKQNVRLSESLEEVLRDIEERAPILQEQRVEYERLTVEATELASQLAQALTDRDGTERRAESFRLDAERLTRENTILSQQLSDLGRQVRTLARVLAAHENPSLQAGDAADFDEDEAVLRRRADELGDTDSVVSAYLVTFATVNELQVQNQKLLRITREMGAKLEQGEEDARARREGEENAAIVEAHEVILGLKDKVEAQQARVEAYAKERDMLRRMLSQRGSGGAAAAAADAGALVATGAAAGDTDAARLLADVQANFDAYRAEMAVDTQRLRDDLARAQQRAAQAHTDLAKSKAQSEFLAERFRLLNESFELQKGEMSQMSKRALELQQNMAKQEMASHKTTEDLLDLRSTADQLRHENANLKSEREVLKGVEKRLGEENAALSKERAHLSDLMRNLQTLQNELERNSNDARRRLEEQNTRLEAQAAELKDKLNQESDSNRQLALRKEIESKTFQERIDKLVRLSARF</sequence>
<comment type="subcellular location">
    <subcellularLocation>
        <location evidence="1">Nucleus</location>
    </subcellularLocation>
</comment>
<feature type="coiled-coil region" evidence="4">
    <location>
        <begin position="581"/>
        <end position="608"/>
    </location>
</feature>
<dbReference type="GO" id="GO:0017056">
    <property type="term" value="F:structural constituent of nuclear pore"/>
    <property type="evidence" value="ECO:0007669"/>
    <property type="project" value="TreeGrafter"/>
</dbReference>
<evidence type="ECO:0000313" key="8">
    <source>
        <dbReference type="Proteomes" id="UP000311382"/>
    </source>
</evidence>
<dbReference type="GO" id="GO:0006406">
    <property type="term" value="P:mRNA export from nucleus"/>
    <property type="evidence" value="ECO:0007669"/>
    <property type="project" value="TreeGrafter"/>
</dbReference>
<keyword evidence="2 4" id="KW-0175">Coiled coil</keyword>
<feature type="coiled-coil region" evidence="4">
    <location>
        <begin position="661"/>
        <end position="839"/>
    </location>
</feature>
<feature type="region of interest" description="Disordered" evidence="5">
    <location>
        <begin position="45"/>
        <end position="94"/>
    </location>
</feature>
<evidence type="ECO:0000256" key="3">
    <source>
        <dbReference type="ARBA" id="ARBA00023242"/>
    </source>
</evidence>
<feature type="coiled-coil region" evidence="4">
    <location>
        <begin position="375"/>
        <end position="479"/>
    </location>
</feature>
<dbReference type="AlphaFoldDB" id="A0A5C5FKF6"/>
<evidence type="ECO:0000256" key="1">
    <source>
        <dbReference type="ARBA" id="ARBA00004123"/>
    </source>
</evidence>
<feature type="region of interest" description="Disordered" evidence="5">
    <location>
        <begin position="328"/>
        <end position="356"/>
    </location>
</feature>
<dbReference type="PANTHER" id="PTHR18898">
    <property type="entry name" value="NUCLEOPROTEIN TPR-RELATED"/>
    <property type="match status" value="1"/>
</dbReference>
<gene>
    <name evidence="7" type="ORF">DMC30DRAFT_126929</name>
</gene>